<organism evidence="3">
    <name type="scientific">Sipha flava</name>
    <name type="common">yellow sugarcane aphid</name>
    <dbReference type="NCBI Taxonomy" id="143950"/>
    <lineage>
        <taxon>Eukaryota</taxon>
        <taxon>Metazoa</taxon>
        <taxon>Ecdysozoa</taxon>
        <taxon>Arthropoda</taxon>
        <taxon>Hexapoda</taxon>
        <taxon>Insecta</taxon>
        <taxon>Pterygota</taxon>
        <taxon>Neoptera</taxon>
        <taxon>Paraneoptera</taxon>
        <taxon>Hemiptera</taxon>
        <taxon>Sternorrhyncha</taxon>
        <taxon>Aphidomorpha</taxon>
        <taxon>Aphidoidea</taxon>
        <taxon>Aphididae</taxon>
        <taxon>Sipha</taxon>
    </lineage>
</organism>
<dbReference type="InterPro" id="IPR003599">
    <property type="entry name" value="Ig_sub"/>
</dbReference>
<evidence type="ECO:0000313" key="3">
    <source>
        <dbReference type="EMBL" id="MBY83423.1"/>
    </source>
</evidence>
<evidence type="ECO:0000259" key="2">
    <source>
        <dbReference type="PROSITE" id="PS50835"/>
    </source>
</evidence>
<keyword evidence="1" id="KW-0812">Transmembrane</keyword>
<sequence>MVWKLNYFGDNGDSVGGDEEDTGGGHGCTKTIKCRRRRHPHSATSANVAASARWMIITMFIFFLISGTAAVLSNSTFKGEQQSDVNARIGQSAFLPCELEPNNVTIGFEITTQCGIVHSVKWYRGASRIFLYSGGPRTTQPHREGYTDRYDRAYWSTEPNSTLGYLVMDNVTALDEAVYKCEITYTKVHEGCNIVQFINLTTYSKFLNIRYKICIQL</sequence>
<proteinExistence type="predicted"/>
<reference evidence="3" key="1">
    <citation type="submission" date="2018-04" db="EMBL/GenBank/DDBJ databases">
        <title>Transcriptome assembly of Sipha flava.</title>
        <authorList>
            <person name="Scully E.D."/>
            <person name="Geib S.M."/>
            <person name="Palmer N.A."/>
            <person name="Koch K."/>
            <person name="Bradshaw J."/>
            <person name="Heng-Moss T."/>
            <person name="Sarath G."/>
        </authorList>
    </citation>
    <scope>NUCLEOTIDE SEQUENCE</scope>
</reference>
<dbReference type="InterPro" id="IPR013783">
    <property type="entry name" value="Ig-like_fold"/>
</dbReference>
<dbReference type="AlphaFoldDB" id="A0A2S2R0H0"/>
<dbReference type="InterPro" id="IPR007110">
    <property type="entry name" value="Ig-like_dom"/>
</dbReference>
<gene>
    <name evidence="3" type="ORF">g.100474</name>
</gene>
<keyword evidence="1" id="KW-0472">Membrane</keyword>
<dbReference type="SUPFAM" id="SSF48726">
    <property type="entry name" value="Immunoglobulin"/>
    <property type="match status" value="1"/>
</dbReference>
<evidence type="ECO:0000256" key="1">
    <source>
        <dbReference type="SAM" id="Phobius"/>
    </source>
</evidence>
<dbReference type="OrthoDB" id="6106100at2759"/>
<protein>
    <recommendedName>
        <fullName evidence="2">Ig-like domain-containing protein</fullName>
    </recommendedName>
</protein>
<accession>A0A2S2R0H0</accession>
<feature type="domain" description="Ig-like" evidence="2">
    <location>
        <begin position="90"/>
        <end position="184"/>
    </location>
</feature>
<dbReference type="SMART" id="SM00409">
    <property type="entry name" value="IG"/>
    <property type="match status" value="1"/>
</dbReference>
<dbReference type="Gene3D" id="2.60.40.10">
    <property type="entry name" value="Immunoglobulins"/>
    <property type="match status" value="1"/>
</dbReference>
<dbReference type="InterPro" id="IPR036179">
    <property type="entry name" value="Ig-like_dom_sf"/>
</dbReference>
<dbReference type="PROSITE" id="PS50835">
    <property type="entry name" value="IG_LIKE"/>
    <property type="match status" value="1"/>
</dbReference>
<dbReference type="EMBL" id="GGMS01014220">
    <property type="protein sequence ID" value="MBY83423.1"/>
    <property type="molecule type" value="Transcribed_RNA"/>
</dbReference>
<feature type="transmembrane region" description="Helical" evidence="1">
    <location>
        <begin position="52"/>
        <end position="72"/>
    </location>
</feature>
<name>A0A2S2R0H0_9HEMI</name>
<keyword evidence="1" id="KW-1133">Transmembrane helix</keyword>